<keyword evidence="1" id="KW-0472">Membrane</keyword>
<feature type="transmembrane region" description="Helical" evidence="1">
    <location>
        <begin position="134"/>
        <end position="158"/>
    </location>
</feature>
<sequence>MNNKENLEYYSYLYKLVLHESKAVWDTGQLFLLSNAFLAAIIGTNFGNNSNDWRNQFIFWLLALLGLVISLLWLLSFNRTKNYYHFRMAQAKKMEKNLFEIFSGDGERIANGESIKINGKEYSLKICCLNLSSLTIVNIVIFVFIIFYLIVCVLFFPINN</sequence>
<dbReference type="Proteomes" id="UP000176665">
    <property type="component" value="Unassembled WGS sequence"/>
</dbReference>
<gene>
    <name evidence="2" type="ORF">A2W14_05855</name>
</gene>
<evidence type="ECO:0000256" key="1">
    <source>
        <dbReference type="SAM" id="Phobius"/>
    </source>
</evidence>
<dbReference type="Pfam" id="PF24838">
    <property type="entry name" value="8xMP"/>
    <property type="match status" value="1"/>
</dbReference>
<reference evidence="2 3" key="1">
    <citation type="journal article" date="2016" name="Nat. Commun.">
        <title>Thousands of microbial genomes shed light on interconnected biogeochemical processes in an aquifer system.</title>
        <authorList>
            <person name="Anantharaman K."/>
            <person name="Brown C.T."/>
            <person name="Hug L.A."/>
            <person name="Sharon I."/>
            <person name="Castelle C.J."/>
            <person name="Probst A.J."/>
            <person name="Thomas B.C."/>
            <person name="Singh A."/>
            <person name="Wilkins M.J."/>
            <person name="Karaoz U."/>
            <person name="Brodie E.L."/>
            <person name="Williams K.H."/>
            <person name="Hubbard S.S."/>
            <person name="Banfield J.F."/>
        </authorList>
    </citation>
    <scope>NUCLEOTIDE SEQUENCE [LARGE SCALE GENOMIC DNA]</scope>
</reference>
<comment type="caution">
    <text evidence="2">The sequence shown here is derived from an EMBL/GenBank/DDBJ whole genome shotgun (WGS) entry which is preliminary data.</text>
</comment>
<evidence type="ECO:0000313" key="3">
    <source>
        <dbReference type="Proteomes" id="UP000176665"/>
    </source>
</evidence>
<keyword evidence="1" id="KW-0812">Transmembrane</keyword>
<accession>A0A1F5YUW6</accession>
<protein>
    <submittedName>
        <fullName evidence="2">Uncharacterized protein</fullName>
    </submittedName>
</protein>
<proteinExistence type="predicted"/>
<dbReference type="AlphaFoldDB" id="A0A1F5YUW6"/>
<evidence type="ECO:0000313" key="2">
    <source>
        <dbReference type="EMBL" id="OGG03959.1"/>
    </source>
</evidence>
<dbReference type="InterPro" id="IPR056918">
    <property type="entry name" value="8xMP"/>
</dbReference>
<dbReference type="EMBL" id="MFJA01000011">
    <property type="protein sequence ID" value="OGG03959.1"/>
    <property type="molecule type" value="Genomic_DNA"/>
</dbReference>
<name>A0A1F5YUW6_9BACT</name>
<keyword evidence="1" id="KW-1133">Transmembrane helix</keyword>
<organism evidence="2 3">
    <name type="scientific">Candidatus Gottesmanbacteria bacterium RBG_16_37_8</name>
    <dbReference type="NCBI Taxonomy" id="1798371"/>
    <lineage>
        <taxon>Bacteria</taxon>
        <taxon>Candidatus Gottesmaniibacteriota</taxon>
    </lineage>
</organism>
<dbReference type="STRING" id="1798371.A2W14_05855"/>
<feature type="transmembrane region" description="Helical" evidence="1">
    <location>
        <begin position="57"/>
        <end position="77"/>
    </location>
</feature>